<dbReference type="Pfam" id="PF18545">
    <property type="entry name" value="HalOD1"/>
    <property type="match status" value="1"/>
</dbReference>
<feature type="domain" description="Halobacterial output" evidence="1">
    <location>
        <begin position="25"/>
        <end position="96"/>
    </location>
</feature>
<proteinExistence type="predicted"/>
<dbReference type="Proteomes" id="UP000198848">
    <property type="component" value="Unassembled WGS sequence"/>
</dbReference>
<dbReference type="InterPro" id="IPR040624">
    <property type="entry name" value="HalOD1"/>
</dbReference>
<keyword evidence="3" id="KW-1185">Reference proteome</keyword>
<evidence type="ECO:0000313" key="2">
    <source>
        <dbReference type="EMBL" id="SDQ24891.1"/>
    </source>
</evidence>
<dbReference type="EMBL" id="FNLC01000001">
    <property type="protein sequence ID" value="SDQ24891.1"/>
    <property type="molecule type" value="Genomic_DNA"/>
</dbReference>
<evidence type="ECO:0000313" key="3">
    <source>
        <dbReference type="Proteomes" id="UP000198848"/>
    </source>
</evidence>
<accession>A0A1H0ZCJ6</accession>
<dbReference type="AlphaFoldDB" id="A0A1H0ZCJ6"/>
<dbReference type="STRING" id="1095778.SAMN04489842_0218"/>
<organism evidence="2 3">
    <name type="scientific">Natronobacterium texcoconense</name>
    <dbReference type="NCBI Taxonomy" id="1095778"/>
    <lineage>
        <taxon>Archaea</taxon>
        <taxon>Methanobacteriati</taxon>
        <taxon>Methanobacteriota</taxon>
        <taxon>Stenosarchaea group</taxon>
        <taxon>Halobacteria</taxon>
        <taxon>Halobacteriales</taxon>
        <taxon>Natrialbaceae</taxon>
        <taxon>Natronobacterium</taxon>
    </lineage>
</organism>
<protein>
    <recommendedName>
        <fullName evidence="1">Halobacterial output domain-containing protein</fullName>
    </recommendedName>
</protein>
<dbReference type="OrthoDB" id="270808at2157"/>
<evidence type="ECO:0000259" key="1">
    <source>
        <dbReference type="Pfam" id="PF18545"/>
    </source>
</evidence>
<dbReference type="RefSeq" id="WP_090376066.1">
    <property type="nucleotide sequence ID" value="NZ_FNLC01000001.1"/>
</dbReference>
<name>A0A1H0ZCJ6_NATTX</name>
<reference evidence="3" key="1">
    <citation type="submission" date="2016-10" db="EMBL/GenBank/DDBJ databases">
        <authorList>
            <person name="Varghese N."/>
            <person name="Submissions S."/>
        </authorList>
    </citation>
    <scope>NUCLEOTIDE SEQUENCE [LARGE SCALE GENOMIC DNA]</scope>
    <source>
        <strain evidence="3">DSM 24767</strain>
    </source>
</reference>
<sequence length="99" mass="10929">MTERGIYESNGRNCGRRVQYDRTEGESASIAVATALARYHDEDATDSSTRLYDYVDPEALDALVPRDGEDDRTASVVEFVVDRATVRVTPGKVEVSAQD</sequence>
<gene>
    <name evidence="2" type="ORF">SAMN04489842_0218</name>
</gene>